<dbReference type="eggNOG" id="COG0436">
    <property type="taxonomic scope" value="Bacteria"/>
</dbReference>
<comment type="caution">
    <text evidence="8">The sequence shown here is derived from an EMBL/GenBank/DDBJ whole genome shotgun (WGS) entry which is preliminary data.</text>
</comment>
<dbReference type="CDD" id="cd00609">
    <property type="entry name" value="AAT_like"/>
    <property type="match status" value="1"/>
</dbReference>
<evidence type="ECO:0000256" key="4">
    <source>
        <dbReference type="ARBA" id="ARBA00022679"/>
    </source>
</evidence>
<name>X0PME2_9LACO</name>
<dbReference type="PROSITE" id="PS00105">
    <property type="entry name" value="AA_TRANSFER_CLASS_1"/>
    <property type="match status" value="1"/>
</dbReference>
<dbReference type="InterPro" id="IPR050596">
    <property type="entry name" value="AspAT/PAT-like"/>
</dbReference>
<dbReference type="PANTHER" id="PTHR46383">
    <property type="entry name" value="ASPARTATE AMINOTRANSFERASE"/>
    <property type="match status" value="1"/>
</dbReference>
<dbReference type="GO" id="GO:0006520">
    <property type="term" value="P:amino acid metabolic process"/>
    <property type="evidence" value="ECO:0007669"/>
    <property type="project" value="InterPro"/>
</dbReference>
<dbReference type="AlphaFoldDB" id="X0PME2"/>
<dbReference type="InterPro" id="IPR015422">
    <property type="entry name" value="PyrdxlP-dep_Trfase_small"/>
</dbReference>
<dbReference type="GO" id="GO:0008483">
    <property type="term" value="F:transaminase activity"/>
    <property type="evidence" value="ECO:0007669"/>
    <property type="project" value="UniProtKB-KW"/>
</dbReference>
<dbReference type="PANTHER" id="PTHR46383:SF1">
    <property type="entry name" value="ASPARTATE AMINOTRANSFERASE"/>
    <property type="match status" value="1"/>
</dbReference>
<dbReference type="PATRIC" id="fig|1423734.3.peg.1968"/>
<evidence type="ECO:0000256" key="5">
    <source>
        <dbReference type="ARBA" id="ARBA00022898"/>
    </source>
</evidence>
<keyword evidence="5" id="KW-0663">Pyridoxal phosphate</keyword>
<comment type="similarity">
    <text evidence="2 6">Belongs to the class-I pyridoxal-phosphate-dependent aminotransferase family.</text>
</comment>
<keyword evidence="4 6" id="KW-0808">Transferase</keyword>
<dbReference type="Gene3D" id="3.90.1150.10">
    <property type="entry name" value="Aspartate Aminotransferase, domain 1"/>
    <property type="match status" value="1"/>
</dbReference>
<gene>
    <name evidence="8" type="ORF">FC83_GL001945</name>
</gene>
<accession>X0PME2</accession>
<keyword evidence="9" id="KW-1185">Reference proteome</keyword>
<evidence type="ECO:0000256" key="3">
    <source>
        <dbReference type="ARBA" id="ARBA00022576"/>
    </source>
</evidence>
<protein>
    <recommendedName>
        <fullName evidence="6">Aminotransferase</fullName>
        <ecNumber evidence="6">2.6.1.-</ecNumber>
    </recommendedName>
</protein>
<dbReference type="Proteomes" id="UP000051236">
    <property type="component" value="Unassembled WGS sequence"/>
</dbReference>
<dbReference type="EMBL" id="AZGA01000020">
    <property type="protein sequence ID" value="KRM34808.1"/>
    <property type="molecule type" value="Genomic_DNA"/>
</dbReference>
<organism evidence="8 9">
    <name type="scientific">Agrilactobacillus composti DSM 18527 = JCM 14202</name>
    <dbReference type="NCBI Taxonomy" id="1423734"/>
    <lineage>
        <taxon>Bacteria</taxon>
        <taxon>Bacillati</taxon>
        <taxon>Bacillota</taxon>
        <taxon>Bacilli</taxon>
        <taxon>Lactobacillales</taxon>
        <taxon>Lactobacillaceae</taxon>
        <taxon>Agrilactobacillus</taxon>
    </lineage>
</organism>
<dbReference type="InterPro" id="IPR015421">
    <property type="entry name" value="PyrdxlP-dep_Trfase_major"/>
</dbReference>
<dbReference type="GO" id="GO:0030170">
    <property type="term" value="F:pyridoxal phosphate binding"/>
    <property type="evidence" value="ECO:0007669"/>
    <property type="project" value="InterPro"/>
</dbReference>
<evidence type="ECO:0000313" key="9">
    <source>
        <dbReference type="Proteomes" id="UP000051236"/>
    </source>
</evidence>
<dbReference type="SUPFAM" id="SSF53383">
    <property type="entry name" value="PLP-dependent transferases"/>
    <property type="match status" value="1"/>
</dbReference>
<dbReference type="InterPro" id="IPR004838">
    <property type="entry name" value="NHTrfase_class1_PyrdxlP-BS"/>
</dbReference>
<dbReference type="Pfam" id="PF00155">
    <property type="entry name" value="Aminotran_1_2"/>
    <property type="match status" value="1"/>
</dbReference>
<sequence>MLIPTPAWPSYASQVELLDGVPKEIPLSEDTGFKLTPDLLEKNCSPKTKLIILNSPSNPTGATYTSAEFKALVPIIEKHKLLVISDEIYEKLVYDMDYVSPLNVSQYIRENSILINGFSKAFGMTGWRIGYTAAPIEVSKKIAAFQSQTTANINSIAQKAAEVALANFEIQHVAELKRNRDILFKAIQEDTDMSLDDCPNGAFYLFPNIKGLIGKTYGGQEVHNSQDFCHILLKEAGIGITPGDVFDAPNNVRISYAKDLQTIKTVRDRLISFFEGEN</sequence>
<evidence type="ECO:0000256" key="1">
    <source>
        <dbReference type="ARBA" id="ARBA00001933"/>
    </source>
</evidence>
<dbReference type="EC" id="2.6.1.-" evidence="6"/>
<dbReference type="InterPro" id="IPR004839">
    <property type="entry name" value="Aminotransferase_I/II_large"/>
</dbReference>
<evidence type="ECO:0000259" key="7">
    <source>
        <dbReference type="Pfam" id="PF00155"/>
    </source>
</evidence>
<dbReference type="InterPro" id="IPR015424">
    <property type="entry name" value="PyrdxlP-dep_Trfase"/>
</dbReference>
<evidence type="ECO:0000256" key="6">
    <source>
        <dbReference type="RuleBase" id="RU000481"/>
    </source>
</evidence>
<dbReference type="STRING" id="1423734.FC83_GL001945"/>
<proteinExistence type="inferred from homology"/>
<evidence type="ECO:0000313" key="8">
    <source>
        <dbReference type="EMBL" id="KRM34808.1"/>
    </source>
</evidence>
<dbReference type="Gene3D" id="3.40.640.10">
    <property type="entry name" value="Type I PLP-dependent aspartate aminotransferase-like (Major domain)"/>
    <property type="match status" value="1"/>
</dbReference>
<feature type="domain" description="Aminotransferase class I/classII large" evidence="7">
    <location>
        <begin position="2"/>
        <end position="270"/>
    </location>
</feature>
<comment type="cofactor">
    <cofactor evidence="1 6">
        <name>pyridoxal 5'-phosphate</name>
        <dbReference type="ChEBI" id="CHEBI:597326"/>
    </cofactor>
</comment>
<keyword evidence="3 6" id="KW-0032">Aminotransferase</keyword>
<reference evidence="8 9" key="1">
    <citation type="journal article" date="2015" name="Genome Announc.">
        <title>Expanding the biotechnology potential of lactobacilli through comparative genomics of 213 strains and associated genera.</title>
        <authorList>
            <person name="Sun Z."/>
            <person name="Harris H.M."/>
            <person name="McCann A."/>
            <person name="Guo C."/>
            <person name="Argimon S."/>
            <person name="Zhang W."/>
            <person name="Yang X."/>
            <person name="Jeffery I.B."/>
            <person name="Cooney J.C."/>
            <person name="Kagawa T.F."/>
            <person name="Liu W."/>
            <person name="Song Y."/>
            <person name="Salvetti E."/>
            <person name="Wrobel A."/>
            <person name="Rasinkangas P."/>
            <person name="Parkhill J."/>
            <person name="Rea M.C."/>
            <person name="O'Sullivan O."/>
            <person name="Ritari J."/>
            <person name="Douillard F.P."/>
            <person name="Paul Ross R."/>
            <person name="Yang R."/>
            <person name="Briner A.E."/>
            <person name="Felis G.E."/>
            <person name="de Vos W.M."/>
            <person name="Barrangou R."/>
            <person name="Klaenhammer T.R."/>
            <person name="Caufield P.W."/>
            <person name="Cui Y."/>
            <person name="Zhang H."/>
            <person name="O'Toole P.W."/>
        </authorList>
    </citation>
    <scope>NUCLEOTIDE SEQUENCE [LARGE SCALE GENOMIC DNA]</scope>
    <source>
        <strain evidence="8 9">DSM 18527</strain>
    </source>
</reference>
<evidence type="ECO:0000256" key="2">
    <source>
        <dbReference type="ARBA" id="ARBA00007441"/>
    </source>
</evidence>